<proteinExistence type="predicted"/>
<dbReference type="GO" id="GO:0016589">
    <property type="term" value="C:NURF complex"/>
    <property type="evidence" value="ECO:0007669"/>
    <property type="project" value="InterPro"/>
</dbReference>
<dbReference type="PANTHER" id="PTHR45975:SF2">
    <property type="entry name" value="NUCLEOSOME-REMODELING FACTOR SUBUNIT BPTF"/>
    <property type="match status" value="1"/>
</dbReference>
<comment type="caution">
    <text evidence="2">The sequence shown here is derived from an EMBL/GenBank/DDBJ whole genome shotgun (WGS) entry which is preliminary data.</text>
</comment>
<name>A0AAD5QYK7_PARTN</name>
<keyword evidence="3" id="KW-1185">Reference proteome</keyword>
<feature type="compositionally biased region" description="Polar residues" evidence="1">
    <location>
        <begin position="542"/>
        <end position="571"/>
    </location>
</feature>
<feature type="compositionally biased region" description="Basic and acidic residues" evidence="1">
    <location>
        <begin position="1011"/>
        <end position="1021"/>
    </location>
</feature>
<feature type="region of interest" description="Disordered" evidence="1">
    <location>
        <begin position="516"/>
        <end position="648"/>
    </location>
</feature>
<gene>
    <name evidence="2" type="ORF">KIN20_026865</name>
</gene>
<evidence type="ECO:0000256" key="1">
    <source>
        <dbReference type="SAM" id="MobiDB-lite"/>
    </source>
</evidence>
<feature type="compositionally biased region" description="Polar residues" evidence="1">
    <location>
        <begin position="234"/>
        <end position="248"/>
    </location>
</feature>
<dbReference type="AlphaFoldDB" id="A0AAD5QYK7"/>
<feature type="region of interest" description="Disordered" evidence="1">
    <location>
        <begin position="215"/>
        <end position="274"/>
    </location>
</feature>
<protein>
    <submittedName>
        <fullName evidence="2">Uncharacterized protein</fullName>
    </submittedName>
</protein>
<accession>A0AAD5QYK7</accession>
<feature type="compositionally biased region" description="Polar residues" evidence="1">
    <location>
        <begin position="633"/>
        <end position="648"/>
    </location>
</feature>
<evidence type="ECO:0000313" key="2">
    <source>
        <dbReference type="EMBL" id="KAJ1366253.1"/>
    </source>
</evidence>
<sequence>MNENELLQAKLSESEECPSKLFRMGCTPNDTAFTKYINFYVDHKFGEHPVTRKKMIDKKKYLCSKFSLMEDGEWAFEWSLAKGHNLYGSERLQTLYIAWTIGKLLRKIPVDLMQRKWRDALPSFKKEALDVFDEDIVVVKHTKFPQGISRELTRMRDEKYRLYGRGDLGGWIWISRTLVRDIRVKPEEEEITKRKSRRLETIVSRLMDWRLAQEMKGQDQKSGQCHPPGCRSDSAMSDTTTDHQSCYSQDGRRRELDVDDRDFSPPPDELEASSVNTSRIVKAFDQSKVPTIRKGVLGEDLPWPLPDVNKFVSRGSKRTSIFVIPQITLRQLAKTGGRKAIYIPSFSSSAKGNLQYWNYPAPRPCFDLCWRWLTANCKSLQSVALQLRILWASVRWMDMKPEDDDPDRRVVIHYPDRDERQRISFHKEFGPPCIYERYRLSIEVIPLDDDNAVDEEDDSTWAGSERERRRSTRRRKTVQSSNVRRVSHIKEEWVDGVDLKLYEIYDYWKAYNNRPTTSNRQSRLVQKAQSAATSGGRSTSSVPNASNLRNAVAVQSNLRHSYSRPTPSSASLLHHAPTFTTERKRKPSRREDYEYYGFDDDFDDEDDYDSRPNASSEHTGWEPRAAKRRLVSSMDSKQTCRTVVPTSRSSIERSYPVGVLRRGDRNTVPVGDGMEQMEGLIEEGVVPLGAEETIVTTAESSGNQTSARPASSSTRQVFRDGVGDGDGGPPVMQRYEDVNDSYGGRTVSRVLPSSSARTRVVHRSPAVVSRSNVAVPSAAGKLLMVRRSDGTTQFLRQIPQHSGRPLSSQLPVMRARAPQTAVQTVHGSKLVHIAREDQDQSTPTRVVMPARPAPRVVRTGYGQAVDPFMTRMAVEKTGPGGDVVPSGLVRGHVVRPARGYEQVGAYGASDGRAMENVSYSEHMARVQTSTERTPLPSGYTQRSIIRKVAPRGSAPSTQGVPPNNNSHRVYYVKNPIATPSRVVLAPASVKTDEHEEIVLDNGDQVVDAGEIEDHTQPQHPS</sequence>
<feature type="compositionally biased region" description="Polar residues" evidence="1">
    <location>
        <begin position="516"/>
        <end position="529"/>
    </location>
</feature>
<dbReference type="InterPro" id="IPR038028">
    <property type="entry name" value="BPTF"/>
</dbReference>
<dbReference type="PANTHER" id="PTHR45975">
    <property type="entry name" value="NUCLEOSOME-REMODELING FACTOR SUBUNIT BPTF"/>
    <property type="match status" value="1"/>
</dbReference>
<feature type="compositionally biased region" description="Low complexity" evidence="1">
    <location>
        <begin position="530"/>
        <end position="541"/>
    </location>
</feature>
<feature type="compositionally biased region" description="Polar residues" evidence="1">
    <location>
        <begin position="698"/>
        <end position="716"/>
    </location>
</feature>
<feature type="region of interest" description="Disordered" evidence="1">
    <location>
        <begin position="453"/>
        <end position="482"/>
    </location>
</feature>
<dbReference type="Proteomes" id="UP001196413">
    <property type="component" value="Unassembled WGS sequence"/>
</dbReference>
<dbReference type="GO" id="GO:0000978">
    <property type="term" value="F:RNA polymerase II cis-regulatory region sequence-specific DNA binding"/>
    <property type="evidence" value="ECO:0007669"/>
    <property type="project" value="TreeGrafter"/>
</dbReference>
<dbReference type="EMBL" id="JAHQIW010005497">
    <property type="protein sequence ID" value="KAJ1366253.1"/>
    <property type="molecule type" value="Genomic_DNA"/>
</dbReference>
<dbReference type="GO" id="GO:0006357">
    <property type="term" value="P:regulation of transcription by RNA polymerase II"/>
    <property type="evidence" value="ECO:0007669"/>
    <property type="project" value="InterPro"/>
</dbReference>
<evidence type="ECO:0000313" key="3">
    <source>
        <dbReference type="Proteomes" id="UP001196413"/>
    </source>
</evidence>
<organism evidence="2 3">
    <name type="scientific">Parelaphostrongylus tenuis</name>
    <name type="common">Meningeal worm</name>
    <dbReference type="NCBI Taxonomy" id="148309"/>
    <lineage>
        <taxon>Eukaryota</taxon>
        <taxon>Metazoa</taxon>
        <taxon>Ecdysozoa</taxon>
        <taxon>Nematoda</taxon>
        <taxon>Chromadorea</taxon>
        <taxon>Rhabditida</taxon>
        <taxon>Rhabditina</taxon>
        <taxon>Rhabditomorpha</taxon>
        <taxon>Strongyloidea</taxon>
        <taxon>Metastrongylidae</taxon>
        <taxon>Parelaphostrongylus</taxon>
    </lineage>
</organism>
<reference evidence="2" key="1">
    <citation type="submission" date="2021-06" db="EMBL/GenBank/DDBJ databases">
        <title>Parelaphostrongylus tenuis whole genome reference sequence.</title>
        <authorList>
            <person name="Garwood T.J."/>
            <person name="Larsen P.A."/>
            <person name="Fountain-Jones N.M."/>
            <person name="Garbe J.R."/>
            <person name="Macchietto M.G."/>
            <person name="Kania S.A."/>
            <person name="Gerhold R.W."/>
            <person name="Richards J.E."/>
            <person name="Wolf T.M."/>
        </authorList>
    </citation>
    <scope>NUCLEOTIDE SEQUENCE</scope>
    <source>
        <strain evidence="2">MNPRO001-30</strain>
        <tissue evidence="2">Meninges</tissue>
    </source>
</reference>
<feature type="region of interest" description="Disordered" evidence="1">
    <location>
        <begin position="698"/>
        <end position="730"/>
    </location>
</feature>
<feature type="region of interest" description="Disordered" evidence="1">
    <location>
        <begin position="1000"/>
        <end position="1021"/>
    </location>
</feature>
<feature type="compositionally biased region" description="Acidic residues" evidence="1">
    <location>
        <begin position="597"/>
        <end position="608"/>
    </location>
</feature>